<dbReference type="PRINTS" id="PR00237">
    <property type="entry name" value="GPCRRHODOPSN"/>
</dbReference>
<dbReference type="PROSITE" id="PS50262">
    <property type="entry name" value="G_PROTEIN_RECEP_F1_2"/>
    <property type="match status" value="1"/>
</dbReference>
<proteinExistence type="predicted"/>
<evidence type="ECO:0000313" key="10">
    <source>
        <dbReference type="Ensembl" id="ENSOMYP00000126047.1"/>
    </source>
</evidence>
<dbReference type="GO" id="GO:0004930">
    <property type="term" value="F:G protein-coupled receptor activity"/>
    <property type="evidence" value="ECO:0007669"/>
    <property type="project" value="UniProtKB-KW"/>
</dbReference>
<dbReference type="Pfam" id="PF00001">
    <property type="entry name" value="7tm_1"/>
    <property type="match status" value="1"/>
</dbReference>
<comment type="subcellular location">
    <subcellularLocation>
        <location evidence="1">Membrane</location>
        <topology evidence="1">Multi-pass membrane protein</topology>
    </subcellularLocation>
</comment>
<feature type="transmembrane region" description="Helical" evidence="8">
    <location>
        <begin position="68"/>
        <end position="88"/>
    </location>
</feature>
<dbReference type="InterPro" id="IPR000276">
    <property type="entry name" value="GPCR_Rhodpsn"/>
</dbReference>
<evidence type="ECO:0000256" key="5">
    <source>
        <dbReference type="ARBA" id="ARBA00023136"/>
    </source>
</evidence>
<feature type="domain" description="G-protein coupled receptors family 1 profile" evidence="9">
    <location>
        <begin position="19"/>
        <end position="182"/>
    </location>
</feature>
<dbReference type="PANTHER" id="PTHR24240">
    <property type="entry name" value="OPSIN"/>
    <property type="match status" value="1"/>
</dbReference>
<dbReference type="InterPro" id="IPR017452">
    <property type="entry name" value="GPCR_Rhodpsn_7TM"/>
</dbReference>
<feature type="transmembrane region" description="Helical" evidence="8">
    <location>
        <begin position="118"/>
        <end position="141"/>
    </location>
</feature>
<evidence type="ECO:0000256" key="1">
    <source>
        <dbReference type="ARBA" id="ARBA00004141"/>
    </source>
</evidence>
<evidence type="ECO:0000256" key="8">
    <source>
        <dbReference type="SAM" id="Phobius"/>
    </source>
</evidence>
<organism evidence="10 11">
    <name type="scientific">Oncorhynchus mykiss</name>
    <name type="common">Rainbow trout</name>
    <name type="synonym">Salmo gairdneri</name>
    <dbReference type="NCBI Taxonomy" id="8022"/>
    <lineage>
        <taxon>Eukaryota</taxon>
        <taxon>Metazoa</taxon>
        <taxon>Chordata</taxon>
        <taxon>Craniata</taxon>
        <taxon>Vertebrata</taxon>
        <taxon>Euteleostomi</taxon>
        <taxon>Actinopterygii</taxon>
        <taxon>Neopterygii</taxon>
        <taxon>Teleostei</taxon>
        <taxon>Protacanthopterygii</taxon>
        <taxon>Salmoniformes</taxon>
        <taxon>Salmonidae</taxon>
        <taxon>Salmoninae</taxon>
        <taxon>Oncorhynchus</taxon>
    </lineage>
</organism>
<dbReference type="Gene3D" id="1.20.1070.10">
    <property type="entry name" value="Rhodopsin 7-helix transmembrane proteins"/>
    <property type="match status" value="1"/>
</dbReference>
<reference evidence="10" key="1">
    <citation type="submission" date="2020-07" db="EMBL/GenBank/DDBJ databases">
        <title>A long reads based de novo assembly of the rainbow trout Arlee double haploid line genome.</title>
        <authorList>
            <person name="Gao G."/>
            <person name="Palti Y."/>
        </authorList>
    </citation>
    <scope>NUCLEOTIDE SEQUENCE [LARGE SCALE GENOMIC DNA]</scope>
</reference>
<keyword evidence="3 8" id="KW-1133">Transmembrane helix</keyword>
<dbReference type="Proteomes" id="UP000694395">
    <property type="component" value="Chromosome 17"/>
</dbReference>
<protein>
    <recommendedName>
        <fullName evidence="9">G-protein coupled receptors family 1 profile domain-containing protein</fullName>
    </recommendedName>
</protein>
<keyword evidence="4" id="KW-0297">G-protein coupled receptor</keyword>
<evidence type="ECO:0000256" key="3">
    <source>
        <dbReference type="ARBA" id="ARBA00022989"/>
    </source>
</evidence>
<dbReference type="SUPFAM" id="SSF81321">
    <property type="entry name" value="Family A G protein-coupled receptor-like"/>
    <property type="match status" value="1"/>
</dbReference>
<accession>A0A8K9X0W9</accession>
<evidence type="ECO:0000256" key="4">
    <source>
        <dbReference type="ARBA" id="ARBA00023040"/>
    </source>
</evidence>
<dbReference type="InterPro" id="IPR050125">
    <property type="entry name" value="GPCR_opsins"/>
</dbReference>
<evidence type="ECO:0000313" key="11">
    <source>
        <dbReference type="Proteomes" id="UP000694395"/>
    </source>
</evidence>
<name>A0A8K9X0W9_ONCMY</name>
<keyword evidence="7" id="KW-0807">Transducer</keyword>
<keyword evidence="6" id="KW-0675">Receptor</keyword>
<keyword evidence="2 8" id="KW-0812">Transmembrane</keyword>
<sequence length="226" mass="25192">WKAQRDPNSTSTCPTLTGVVRRPFEYPQTYACMPAYIYIIEGFCATHGGRIALWALVVLCSERRESHAILMVAFPWVIAAACSVPPLFGWSRYIPKGMQCSCSFDYYTQTSGINKDSYVINMFFCHFTIPLVISFCNGNLFCSIQDAAETTQRAEREVTNMVIMMVNSFLLCWVPYSSIAVYFCRCMITTLSCRNLLDEEEGASTSVFSAQDGCCGPSVSSGYGKV</sequence>
<evidence type="ECO:0000259" key="9">
    <source>
        <dbReference type="PROSITE" id="PS50262"/>
    </source>
</evidence>
<evidence type="ECO:0000256" key="2">
    <source>
        <dbReference type="ARBA" id="ARBA00022692"/>
    </source>
</evidence>
<evidence type="ECO:0000256" key="7">
    <source>
        <dbReference type="ARBA" id="ARBA00023224"/>
    </source>
</evidence>
<keyword evidence="11" id="KW-1185">Reference proteome</keyword>
<keyword evidence="5 8" id="KW-0472">Membrane</keyword>
<reference evidence="10" key="3">
    <citation type="submission" date="2025-09" db="UniProtKB">
        <authorList>
            <consortium name="Ensembl"/>
        </authorList>
    </citation>
    <scope>IDENTIFICATION</scope>
</reference>
<dbReference type="GeneTree" id="ENSGT01030000234549"/>
<feature type="transmembrane region" description="Helical" evidence="8">
    <location>
        <begin position="162"/>
        <end position="183"/>
    </location>
</feature>
<evidence type="ECO:0000256" key="6">
    <source>
        <dbReference type="ARBA" id="ARBA00023170"/>
    </source>
</evidence>
<reference evidence="10" key="2">
    <citation type="submission" date="2025-08" db="UniProtKB">
        <authorList>
            <consortium name="Ensembl"/>
        </authorList>
    </citation>
    <scope>IDENTIFICATION</scope>
</reference>
<dbReference type="Ensembl" id="ENSOMYT00000135335.1">
    <property type="protein sequence ID" value="ENSOMYP00000126047.1"/>
    <property type="gene ID" value="ENSOMYG00000040100.2"/>
</dbReference>
<feature type="transmembrane region" description="Helical" evidence="8">
    <location>
        <begin position="35"/>
        <end position="56"/>
    </location>
</feature>
<dbReference type="AlphaFoldDB" id="A0A8K9X0W9"/>
<dbReference type="GO" id="GO:0016020">
    <property type="term" value="C:membrane"/>
    <property type="evidence" value="ECO:0007669"/>
    <property type="project" value="UniProtKB-SubCell"/>
</dbReference>